<dbReference type="Proteomes" id="UP000515165">
    <property type="component" value="Chromosome 17"/>
</dbReference>
<protein>
    <submittedName>
        <fullName evidence="3">Epididymal protein 13 isoform X4</fullName>
    </submittedName>
</protein>
<dbReference type="RefSeq" id="XP_035580837.1">
    <property type="nucleotide sequence ID" value="XM_035724944.1"/>
</dbReference>
<accession>A0A6P9FI63</accession>
<gene>
    <name evidence="3" type="primary">EDDM13</name>
</gene>
<evidence type="ECO:0000313" key="2">
    <source>
        <dbReference type="Proteomes" id="UP000515165"/>
    </source>
</evidence>
<evidence type="ECO:0000256" key="1">
    <source>
        <dbReference type="SAM" id="SignalP"/>
    </source>
</evidence>
<proteinExistence type="predicted"/>
<sequence>MRRCKLCLRMPLLILLFLGLAEACIPREVAIEEKIKLLKGILGMMTRLSTDDRTEEEMKILKKILGLLSLQVLNEETSGCKEEVLPEKLSLATTAPKKSPAKRTRWNMLKCAYMMVTFLFVSYNKGDWDRPLLFFLATLLRLSSAVASPSSALKSRLLRSLPAPDDQSGA</sequence>
<organism evidence="2 3">
    <name type="scientific">Zalophus californianus</name>
    <name type="common">California sealion</name>
    <dbReference type="NCBI Taxonomy" id="9704"/>
    <lineage>
        <taxon>Eukaryota</taxon>
        <taxon>Metazoa</taxon>
        <taxon>Chordata</taxon>
        <taxon>Craniata</taxon>
        <taxon>Vertebrata</taxon>
        <taxon>Euteleostomi</taxon>
        <taxon>Mammalia</taxon>
        <taxon>Eutheria</taxon>
        <taxon>Laurasiatheria</taxon>
        <taxon>Carnivora</taxon>
        <taxon>Caniformia</taxon>
        <taxon>Pinnipedia</taxon>
        <taxon>Otariidae</taxon>
        <taxon>Zalophus</taxon>
    </lineage>
</organism>
<dbReference type="GeneID" id="113935512"/>
<evidence type="ECO:0000313" key="3">
    <source>
        <dbReference type="RefSeq" id="XP_035580837.1"/>
    </source>
</evidence>
<keyword evidence="1" id="KW-0732">Signal</keyword>
<feature type="chain" id="PRO_5027952397" evidence="1">
    <location>
        <begin position="24"/>
        <end position="170"/>
    </location>
</feature>
<reference evidence="3" key="1">
    <citation type="submission" date="2025-08" db="UniProtKB">
        <authorList>
            <consortium name="RefSeq"/>
        </authorList>
    </citation>
    <scope>IDENTIFICATION</scope>
    <source>
        <tissue evidence="3">Blood</tissue>
    </source>
</reference>
<name>A0A6P9FI63_ZALCA</name>
<dbReference type="CTD" id="100506374"/>
<feature type="signal peptide" evidence="1">
    <location>
        <begin position="1"/>
        <end position="23"/>
    </location>
</feature>
<dbReference type="AlphaFoldDB" id="A0A6P9FI63"/>
<keyword evidence="2" id="KW-1185">Reference proteome</keyword>